<dbReference type="GO" id="GO:0070971">
    <property type="term" value="C:endoplasmic reticulum exit site"/>
    <property type="evidence" value="ECO:0007669"/>
    <property type="project" value="TreeGrafter"/>
</dbReference>
<keyword evidence="1" id="KW-0813">Transport</keyword>
<dbReference type="Gene3D" id="1.20.940.10">
    <property type="entry name" value="Functional domain of the splicing factor Prp18"/>
    <property type="match status" value="1"/>
</dbReference>
<evidence type="ECO:0000313" key="4">
    <source>
        <dbReference type="EMBL" id="RLO10251.1"/>
    </source>
</evidence>
<name>A0A9X8E6U9_APHAT</name>
<evidence type="ECO:0000256" key="1">
    <source>
        <dbReference type="ARBA" id="ARBA00022448"/>
    </source>
</evidence>
<feature type="non-terminal residue" evidence="4">
    <location>
        <position position="1"/>
    </location>
</feature>
<gene>
    <name evidence="4" type="ORF">DYB28_015984</name>
</gene>
<sequence>WTFFMVVVAQIEAKQLPEIQKSKDLLFTKLNTGELAPNVVKSLHDMVLAFARQDFRSAGQIHTSLTTTDWAQHKEWLRGVKTLINLGVKRFR</sequence>
<dbReference type="GO" id="GO:0007029">
    <property type="term" value="P:endoplasmic reticulum organization"/>
    <property type="evidence" value="ECO:0007669"/>
    <property type="project" value="TreeGrafter"/>
</dbReference>
<comment type="caution">
    <text evidence="4">The sequence shown here is derived from an EMBL/GenBank/DDBJ whole genome shotgun (WGS) entry which is preliminary data.</text>
</comment>
<dbReference type="GO" id="GO:0090110">
    <property type="term" value="P:COPII-coated vesicle cargo loading"/>
    <property type="evidence" value="ECO:0007669"/>
    <property type="project" value="TreeGrafter"/>
</dbReference>
<organism evidence="4 5">
    <name type="scientific">Aphanomyces astaci</name>
    <name type="common">Crayfish plague agent</name>
    <dbReference type="NCBI Taxonomy" id="112090"/>
    <lineage>
        <taxon>Eukaryota</taxon>
        <taxon>Sar</taxon>
        <taxon>Stramenopiles</taxon>
        <taxon>Oomycota</taxon>
        <taxon>Saprolegniomycetes</taxon>
        <taxon>Saprolegniales</taxon>
        <taxon>Verrucalvaceae</taxon>
        <taxon>Aphanomyces</taxon>
    </lineage>
</organism>
<dbReference type="GO" id="GO:0005198">
    <property type="term" value="F:structural molecule activity"/>
    <property type="evidence" value="ECO:0007669"/>
    <property type="project" value="TreeGrafter"/>
</dbReference>
<dbReference type="Proteomes" id="UP000275652">
    <property type="component" value="Unassembled WGS sequence"/>
</dbReference>
<proteinExistence type="predicted"/>
<protein>
    <recommendedName>
        <fullName evidence="6">SRA1/Sec31 domain-containing protein</fullName>
    </recommendedName>
</protein>
<evidence type="ECO:0000313" key="5">
    <source>
        <dbReference type="Proteomes" id="UP000275652"/>
    </source>
</evidence>
<evidence type="ECO:0008006" key="6">
    <source>
        <dbReference type="Google" id="ProtNLM"/>
    </source>
</evidence>
<dbReference type="AlphaFoldDB" id="A0A9X8E6U9"/>
<keyword evidence="2" id="KW-0853">WD repeat</keyword>
<keyword evidence="3" id="KW-0677">Repeat</keyword>
<accession>A0A9X8E6U9</accession>
<evidence type="ECO:0000256" key="2">
    <source>
        <dbReference type="ARBA" id="ARBA00022574"/>
    </source>
</evidence>
<evidence type="ECO:0000256" key="3">
    <source>
        <dbReference type="ARBA" id="ARBA00022737"/>
    </source>
</evidence>
<dbReference type="EMBL" id="QUTI01018378">
    <property type="protein sequence ID" value="RLO10251.1"/>
    <property type="molecule type" value="Genomic_DNA"/>
</dbReference>
<dbReference type="PANTHER" id="PTHR13923">
    <property type="entry name" value="SEC31-RELATED PROTEIN"/>
    <property type="match status" value="1"/>
</dbReference>
<dbReference type="InterPro" id="IPR040251">
    <property type="entry name" value="SEC31-like"/>
</dbReference>
<dbReference type="PANTHER" id="PTHR13923:SF11">
    <property type="entry name" value="SECRETORY 31, ISOFORM D"/>
    <property type="match status" value="1"/>
</dbReference>
<dbReference type="GO" id="GO:0030127">
    <property type="term" value="C:COPII vesicle coat"/>
    <property type="evidence" value="ECO:0007669"/>
    <property type="project" value="TreeGrafter"/>
</dbReference>
<reference evidence="4 5" key="1">
    <citation type="journal article" date="2018" name="J. Invertebr. Pathol.">
        <title>New genotyping method for the causative agent of crayfish plague (Aphanomyces astaci) based on whole genome data.</title>
        <authorList>
            <person name="Minardi D."/>
            <person name="Studholme D.J."/>
            <person name="van der Giezen M."/>
            <person name="Pretto T."/>
            <person name="Oidtmann B."/>
        </authorList>
    </citation>
    <scope>NUCLEOTIDE SEQUENCE [LARGE SCALE GENOMIC DNA]</scope>
    <source>
        <strain evidence="4 5">KB13</strain>
    </source>
</reference>